<sequence>MTEKRKRGQNFSLQEKYKLIKLLLRHKETILNKKTDGATNEAKNCSWIAITNSFNSTSKIHRNKESLMKMWEKLKSESKKYVLMQNNATGNGDVLSTLKIDPVLEKVCAFLGRGCTQKLEGPDSDAETELETEKAQIEEISDSAELQIYERINMENNLVKESKADDIQELRDFCTNKTSLWSRKRPHISNNNERTEATSLDSHKNACLQNVEDLKGQILREELEFKRKLYDLQLQAAAKELEIKTAILDQIKGGGTTISNLFGFQNDKKL</sequence>
<dbReference type="Proteomes" id="UP000249218">
    <property type="component" value="Unassembled WGS sequence"/>
</dbReference>
<dbReference type="OrthoDB" id="6340111at2759"/>
<dbReference type="AlphaFoldDB" id="A0A2W1B9T6"/>
<comment type="subunit">
    <text evidence="1">Self-associates forming complexes of several hundred monomers.</text>
</comment>
<evidence type="ECO:0000313" key="8">
    <source>
        <dbReference type="Proteomes" id="UP000249218"/>
    </source>
</evidence>
<dbReference type="InterPro" id="IPR028002">
    <property type="entry name" value="Myb_DNA-bind_5"/>
</dbReference>
<dbReference type="PANTHER" id="PTHR23098:SF16">
    <property type="entry name" value="REGULATORY PROTEIN ZESTE"/>
    <property type="match status" value="1"/>
</dbReference>
<accession>A0A2W1B9T6</accession>
<reference evidence="7 8" key="1">
    <citation type="journal article" date="2017" name="BMC Biol.">
        <title>Genomic innovations, transcriptional plasticity and gene loss underlying the evolution and divergence of two highly polyphagous and invasive Helicoverpa pest species.</title>
        <authorList>
            <person name="Pearce S.L."/>
            <person name="Clarke D.F."/>
            <person name="East P.D."/>
            <person name="Elfekih S."/>
            <person name="Gordon K.H."/>
            <person name="Jermiin L.S."/>
            <person name="McGaughran A."/>
            <person name="Oakeshott J.G."/>
            <person name="Papanikolaou A."/>
            <person name="Perera O.P."/>
            <person name="Rane R.V."/>
            <person name="Richards S."/>
            <person name="Tay W.T."/>
            <person name="Walsh T.K."/>
            <person name="Anderson A."/>
            <person name="Anderson C.J."/>
            <person name="Asgari S."/>
            <person name="Board P.G."/>
            <person name="Bretschneider A."/>
            <person name="Campbell P.M."/>
            <person name="Chertemps T."/>
            <person name="Christeller J.T."/>
            <person name="Coppin C.W."/>
            <person name="Downes S.J."/>
            <person name="Duan G."/>
            <person name="Farnsworth C.A."/>
            <person name="Good R.T."/>
            <person name="Han L.B."/>
            <person name="Han Y.C."/>
            <person name="Hatje K."/>
            <person name="Horne I."/>
            <person name="Huang Y.P."/>
            <person name="Hughes D.S."/>
            <person name="Jacquin-Joly E."/>
            <person name="James W."/>
            <person name="Jhangiani S."/>
            <person name="Kollmar M."/>
            <person name="Kuwar S.S."/>
            <person name="Li S."/>
            <person name="Liu N.Y."/>
            <person name="Maibeche M.T."/>
            <person name="Miller J.R."/>
            <person name="Montagne N."/>
            <person name="Perry T."/>
            <person name="Qu J."/>
            <person name="Song S.V."/>
            <person name="Sutton G.G."/>
            <person name="Vogel H."/>
            <person name="Walenz B.P."/>
            <person name="Xu W."/>
            <person name="Zhang H.J."/>
            <person name="Zou Z."/>
            <person name="Batterham P."/>
            <person name="Edwards O.R."/>
            <person name="Feyereisen R."/>
            <person name="Gibbs R.A."/>
            <person name="Heckel D.G."/>
            <person name="McGrath A."/>
            <person name="Robin C."/>
            <person name="Scherer S.E."/>
            <person name="Worley K.C."/>
            <person name="Wu Y.D."/>
        </authorList>
    </citation>
    <scope>NUCLEOTIDE SEQUENCE [LARGE SCALE GENOMIC DNA]</scope>
    <source>
        <strain evidence="7">Harm_GR_Male_#8</strain>
        <tissue evidence="7">Whole organism</tissue>
    </source>
</reference>
<evidence type="ECO:0000313" key="7">
    <source>
        <dbReference type="EMBL" id="PZC71938.1"/>
    </source>
</evidence>
<keyword evidence="8" id="KW-1185">Reference proteome</keyword>
<evidence type="ECO:0000256" key="4">
    <source>
        <dbReference type="ARBA" id="ARBA00023163"/>
    </source>
</evidence>
<evidence type="ECO:0000256" key="1">
    <source>
        <dbReference type="ARBA" id="ARBA00011764"/>
    </source>
</evidence>
<dbReference type="EMBL" id="KZ150239">
    <property type="protein sequence ID" value="PZC71938.1"/>
    <property type="molecule type" value="Genomic_DNA"/>
</dbReference>
<keyword evidence="4" id="KW-0804">Transcription</keyword>
<keyword evidence="3" id="KW-0805">Transcription regulation</keyword>
<protein>
    <recommendedName>
        <fullName evidence="2">Regulatory protein zeste</fullName>
    </recommendedName>
</protein>
<gene>
    <name evidence="7" type="primary">HaOG212251</name>
    <name evidence="7" type="ORF">B5X24_HaOG212251</name>
</gene>
<evidence type="ECO:0000256" key="5">
    <source>
        <dbReference type="ARBA" id="ARBA00025466"/>
    </source>
</evidence>
<name>A0A2W1B9T6_HELAM</name>
<evidence type="ECO:0000256" key="2">
    <source>
        <dbReference type="ARBA" id="ARBA00016807"/>
    </source>
</evidence>
<dbReference type="PANTHER" id="PTHR23098">
    <property type="entry name" value="AGAP001331-PA-RELATED"/>
    <property type="match status" value="1"/>
</dbReference>
<feature type="domain" description="Myb/SANT-like DNA-binding" evidence="6">
    <location>
        <begin position="7"/>
        <end position="81"/>
    </location>
</feature>
<evidence type="ECO:0000256" key="3">
    <source>
        <dbReference type="ARBA" id="ARBA00023015"/>
    </source>
</evidence>
<comment type="function">
    <text evidence="5">Involved in transvection phenomena (= synapsis-dependent gene expression), where the synaptic pairing of chromosomes carrying genes with which zeste interacts influences the expression of these genes. Zeste binds to DNA and stimulates transcription from a nearby promoter.</text>
</comment>
<proteinExistence type="predicted"/>
<dbReference type="GO" id="GO:0005634">
    <property type="term" value="C:nucleus"/>
    <property type="evidence" value="ECO:0007669"/>
    <property type="project" value="TreeGrafter"/>
</dbReference>
<dbReference type="Pfam" id="PF13873">
    <property type="entry name" value="Myb_DNA-bind_5"/>
    <property type="match status" value="1"/>
</dbReference>
<evidence type="ECO:0000259" key="6">
    <source>
        <dbReference type="Pfam" id="PF13873"/>
    </source>
</evidence>
<organism evidence="7 8">
    <name type="scientific">Helicoverpa armigera</name>
    <name type="common">Cotton bollworm</name>
    <name type="synonym">Heliothis armigera</name>
    <dbReference type="NCBI Taxonomy" id="29058"/>
    <lineage>
        <taxon>Eukaryota</taxon>
        <taxon>Metazoa</taxon>
        <taxon>Ecdysozoa</taxon>
        <taxon>Arthropoda</taxon>
        <taxon>Hexapoda</taxon>
        <taxon>Insecta</taxon>
        <taxon>Pterygota</taxon>
        <taxon>Neoptera</taxon>
        <taxon>Endopterygota</taxon>
        <taxon>Lepidoptera</taxon>
        <taxon>Glossata</taxon>
        <taxon>Ditrysia</taxon>
        <taxon>Noctuoidea</taxon>
        <taxon>Noctuidae</taxon>
        <taxon>Heliothinae</taxon>
        <taxon>Helicoverpa</taxon>
    </lineage>
</organism>